<dbReference type="EMBL" id="APRL01000003">
    <property type="protein sequence ID" value="ENW95197.1"/>
    <property type="molecule type" value="Genomic_DNA"/>
</dbReference>
<comment type="caution">
    <text evidence="2">The sequence shown here is derived from an EMBL/GenBank/DDBJ whole genome shotgun (WGS) entry which is preliminary data.</text>
</comment>
<dbReference type="RefSeq" id="WP_005184350.1">
    <property type="nucleotide sequence ID" value="NZ_KB850048.1"/>
</dbReference>
<feature type="compositionally biased region" description="Polar residues" evidence="1">
    <location>
        <begin position="185"/>
        <end position="194"/>
    </location>
</feature>
<organism evidence="2 3">
    <name type="scientific">Acinetobacter dispersus</name>
    <dbReference type="NCBI Taxonomy" id="70348"/>
    <lineage>
        <taxon>Bacteria</taxon>
        <taxon>Pseudomonadati</taxon>
        <taxon>Pseudomonadota</taxon>
        <taxon>Gammaproteobacteria</taxon>
        <taxon>Moraxellales</taxon>
        <taxon>Moraxellaceae</taxon>
        <taxon>Acinetobacter</taxon>
    </lineage>
</organism>
<evidence type="ECO:0008006" key="4">
    <source>
        <dbReference type="Google" id="ProtNLM"/>
    </source>
</evidence>
<dbReference type="eggNOG" id="COG2207">
    <property type="taxonomic scope" value="Bacteria"/>
</dbReference>
<reference evidence="2 3" key="1">
    <citation type="submission" date="2013-02" db="EMBL/GenBank/DDBJ databases">
        <title>The Genome Sequence of Acinetobacter sp. ANC 4105.</title>
        <authorList>
            <consortium name="The Broad Institute Genome Sequencing Platform"/>
            <consortium name="The Broad Institute Genome Sequencing Center for Infectious Disease"/>
            <person name="Cerqueira G."/>
            <person name="Feldgarden M."/>
            <person name="Courvalin P."/>
            <person name="Perichon B."/>
            <person name="Grillot-Courvalin C."/>
            <person name="Clermont D."/>
            <person name="Rocha E."/>
            <person name="Yoon E.-J."/>
            <person name="Nemec A."/>
            <person name="Walker B."/>
            <person name="Young S.K."/>
            <person name="Zeng Q."/>
            <person name="Gargeya S."/>
            <person name="Fitzgerald M."/>
            <person name="Haas B."/>
            <person name="Abouelleil A."/>
            <person name="Alvarado L."/>
            <person name="Arachchi H.M."/>
            <person name="Berlin A.M."/>
            <person name="Chapman S.B."/>
            <person name="Dewar J."/>
            <person name="Goldberg J."/>
            <person name="Griggs A."/>
            <person name="Gujja S."/>
            <person name="Hansen M."/>
            <person name="Howarth C."/>
            <person name="Imamovic A."/>
            <person name="Larimer J."/>
            <person name="McCowan C."/>
            <person name="Murphy C."/>
            <person name="Neiman D."/>
            <person name="Pearson M."/>
            <person name="Priest M."/>
            <person name="Roberts A."/>
            <person name="Saif S."/>
            <person name="Shea T."/>
            <person name="Sisk P."/>
            <person name="Sykes S."/>
            <person name="Wortman J."/>
            <person name="Nusbaum C."/>
            <person name="Birren B."/>
        </authorList>
    </citation>
    <scope>NUCLEOTIDE SEQUENCE [LARGE SCALE GENOMIC DNA]</scope>
    <source>
        <strain evidence="2 3">ANC 4105</strain>
    </source>
</reference>
<dbReference type="PATRIC" id="fig|1217703.3.peg.467"/>
<protein>
    <recommendedName>
        <fullName evidence="4">HTH-type transcriptional regulator AraC-type N-terminal domain-containing protein</fullName>
    </recommendedName>
</protein>
<keyword evidence="3" id="KW-1185">Reference proteome</keyword>
<name>N9LFU0_9GAMM</name>
<evidence type="ECO:0000256" key="1">
    <source>
        <dbReference type="SAM" id="MobiDB-lite"/>
    </source>
</evidence>
<gene>
    <name evidence="2" type="ORF">F904_00488</name>
</gene>
<dbReference type="Proteomes" id="UP000013261">
    <property type="component" value="Unassembled WGS sequence"/>
</dbReference>
<dbReference type="HOGENOM" id="CLU_1399853_0_0_6"/>
<proteinExistence type="predicted"/>
<evidence type="ECO:0000313" key="3">
    <source>
        <dbReference type="Proteomes" id="UP000013261"/>
    </source>
</evidence>
<evidence type="ECO:0000313" key="2">
    <source>
        <dbReference type="EMBL" id="ENW95197.1"/>
    </source>
</evidence>
<dbReference type="AlphaFoldDB" id="N9LFU0"/>
<accession>N9LFU0</accession>
<feature type="region of interest" description="Disordered" evidence="1">
    <location>
        <begin position="175"/>
        <end position="194"/>
    </location>
</feature>
<sequence>MSFQITEFESISKDWVSLDSFSGDRIPLEIVSQEIKKMVTLVNEPNLGLKVIDSSDVKLSPFYKVISLAFGTAFNKSIDLPFIFVLRLIVHYFKILTEVVSIDLQESGHNISIRFQSNLPELFSYHQVEGAMFGVTRLIAHLKNQWPDQIEFEHKPDIVNLDIYLKTFKAHPLFDKDKNPRRGPLQSNSYAQIL</sequence>